<evidence type="ECO:0008006" key="4">
    <source>
        <dbReference type="Google" id="ProtNLM"/>
    </source>
</evidence>
<sequence>MPKIKGKAKANKAPEHKNDRRKKQASFIAEQDDFDLDAAVNELIWQSQRPASETKPHINPTVECPICSQLYSRNRIELHASDCTGGFVDDVPSTSKKKNTIATGVALNEAKRKKTKNTFVENVNYYVESDDLLAVDGVGFNNEVTNSGWETRGQIRFT</sequence>
<gene>
    <name evidence="2" type="ORF">BCV71DRAFT_238950</name>
</gene>
<dbReference type="VEuPathDB" id="FungiDB:BCV72DRAFT_301901"/>
<evidence type="ECO:0000313" key="3">
    <source>
        <dbReference type="Proteomes" id="UP000242381"/>
    </source>
</evidence>
<evidence type="ECO:0000313" key="2">
    <source>
        <dbReference type="EMBL" id="ORE13829.1"/>
    </source>
</evidence>
<reference evidence="2 3" key="1">
    <citation type="journal article" date="2016" name="Proc. Natl. Acad. Sci. U.S.A.">
        <title>Lipid metabolic changes in an early divergent fungus govern the establishment of a mutualistic symbiosis with endobacteria.</title>
        <authorList>
            <person name="Lastovetsky O.A."/>
            <person name="Gaspar M.L."/>
            <person name="Mondo S.J."/>
            <person name="LaButti K.M."/>
            <person name="Sandor L."/>
            <person name="Grigoriev I.V."/>
            <person name="Henry S.A."/>
            <person name="Pawlowska T.E."/>
        </authorList>
    </citation>
    <scope>NUCLEOTIDE SEQUENCE [LARGE SCALE GENOMIC DNA]</scope>
    <source>
        <strain evidence="2 3">ATCC 11559</strain>
    </source>
</reference>
<dbReference type="AlphaFoldDB" id="A0A0A1NG66"/>
<evidence type="ECO:0000256" key="1">
    <source>
        <dbReference type="SAM" id="MobiDB-lite"/>
    </source>
</evidence>
<organism evidence="2 3">
    <name type="scientific">Rhizopus microsporus</name>
    <dbReference type="NCBI Taxonomy" id="58291"/>
    <lineage>
        <taxon>Eukaryota</taxon>
        <taxon>Fungi</taxon>
        <taxon>Fungi incertae sedis</taxon>
        <taxon>Mucoromycota</taxon>
        <taxon>Mucoromycotina</taxon>
        <taxon>Mucoromycetes</taxon>
        <taxon>Mucorales</taxon>
        <taxon>Mucorineae</taxon>
        <taxon>Rhizopodaceae</taxon>
        <taxon>Rhizopus</taxon>
    </lineage>
</organism>
<feature type="compositionally biased region" description="Basic residues" evidence="1">
    <location>
        <begin position="1"/>
        <end position="10"/>
    </location>
</feature>
<proteinExistence type="predicted"/>
<accession>A0A0A1NG66</accession>
<dbReference type="Proteomes" id="UP000242381">
    <property type="component" value="Unassembled WGS sequence"/>
</dbReference>
<name>A0A0A1NG66_RHIZD</name>
<dbReference type="EMBL" id="KV921507">
    <property type="protein sequence ID" value="ORE13829.1"/>
    <property type="molecule type" value="Genomic_DNA"/>
</dbReference>
<feature type="region of interest" description="Disordered" evidence="1">
    <location>
        <begin position="1"/>
        <end position="28"/>
    </location>
</feature>
<protein>
    <recommendedName>
        <fullName evidence="4">UBZ4-type domain-containing protein</fullName>
    </recommendedName>
</protein>